<evidence type="ECO:0000256" key="23">
    <source>
        <dbReference type="ARBA" id="ARBA00080244"/>
    </source>
</evidence>
<keyword evidence="12" id="KW-0325">Glycoprotein</keyword>
<evidence type="ECO:0000256" key="24">
    <source>
        <dbReference type="ARBA" id="ARBA00081195"/>
    </source>
</evidence>
<feature type="transmembrane region" description="Helical" evidence="26">
    <location>
        <begin position="262"/>
        <end position="281"/>
    </location>
</feature>
<dbReference type="GO" id="GO:0005765">
    <property type="term" value="C:lysosomal membrane"/>
    <property type="evidence" value="ECO:0007669"/>
    <property type="project" value="UniProtKB-SubCell"/>
</dbReference>
<keyword evidence="11 26" id="KW-0472">Membrane</keyword>
<dbReference type="GO" id="GO:0016323">
    <property type="term" value="C:basolateral plasma membrane"/>
    <property type="evidence" value="ECO:0007669"/>
    <property type="project" value="UniProtKB-SubCell"/>
</dbReference>
<comment type="function">
    <text evidence="21">Receptor for CM101, a polysaccharide produced by group B Streptococcus with antipathoangiogenic properties.</text>
</comment>
<dbReference type="InterPro" id="IPR036259">
    <property type="entry name" value="MFS_trans_sf"/>
</dbReference>
<feature type="transmembrane region" description="Helical" evidence="26">
    <location>
        <begin position="369"/>
        <end position="388"/>
    </location>
</feature>
<evidence type="ECO:0000256" key="8">
    <source>
        <dbReference type="ARBA" id="ARBA00022847"/>
    </source>
</evidence>
<dbReference type="InterPro" id="IPR050382">
    <property type="entry name" value="MFS_Na/Anion_cotransporter"/>
</dbReference>
<evidence type="ECO:0000313" key="28">
    <source>
        <dbReference type="EMBL" id="SSX02757.1"/>
    </source>
</evidence>
<dbReference type="VEuPathDB" id="VectorBase:CSON008318"/>
<evidence type="ECO:0000256" key="6">
    <source>
        <dbReference type="ARBA" id="ARBA00022475"/>
    </source>
</evidence>
<evidence type="ECO:0000256" key="5">
    <source>
        <dbReference type="ARBA" id="ARBA00022448"/>
    </source>
</evidence>
<evidence type="ECO:0000256" key="13">
    <source>
        <dbReference type="ARBA" id="ARBA00023228"/>
    </source>
</evidence>
<evidence type="ECO:0000256" key="4">
    <source>
        <dbReference type="ARBA" id="ARBA00004656"/>
    </source>
</evidence>
<evidence type="ECO:0000256" key="11">
    <source>
        <dbReference type="ARBA" id="ARBA00023136"/>
    </source>
</evidence>
<evidence type="ECO:0000256" key="1">
    <source>
        <dbReference type="ARBA" id="ARBA00004432"/>
    </source>
</evidence>
<evidence type="ECO:0000256" key="12">
    <source>
        <dbReference type="ARBA" id="ARBA00023180"/>
    </source>
</evidence>
<evidence type="ECO:0000256" key="2">
    <source>
        <dbReference type="ARBA" id="ARBA00004554"/>
    </source>
</evidence>
<keyword evidence="5" id="KW-0813">Transport</keyword>
<dbReference type="SUPFAM" id="SSF103473">
    <property type="entry name" value="MFS general substrate transporter"/>
    <property type="match status" value="1"/>
</dbReference>
<evidence type="ECO:0000313" key="29">
    <source>
        <dbReference type="EMBL" id="SSX23129.1"/>
    </source>
</evidence>
<keyword evidence="7 26" id="KW-0812">Transmembrane</keyword>
<evidence type="ECO:0000256" key="26">
    <source>
        <dbReference type="SAM" id="Phobius"/>
    </source>
</evidence>
<evidence type="ECO:0000256" key="17">
    <source>
        <dbReference type="ARBA" id="ARBA00050625"/>
    </source>
</evidence>
<comment type="catalytic activity">
    <reaction evidence="16">
        <text>L-aspartate(out) = L-aspartate(in)</text>
        <dbReference type="Rhea" id="RHEA:66332"/>
        <dbReference type="ChEBI" id="CHEBI:29991"/>
    </reaction>
    <physiologicalReaction direction="left-to-right" evidence="16">
        <dbReference type="Rhea" id="RHEA:66333"/>
    </physiologicalReaction>
</comment>
<evidence type="ECO:0000256" key="19">
    <source>
        <dbReference type="ARBA" id="ARBA00051447"/>
    </source>
</evidence>
<feature type="transmembrane region" description="Helical" evidence="26">
    <location>
        <begin position="301"/>
        <end position="322"/>
    </location>
</feature>
<dbReference type="Pfam" id="PF07690">
    <property type="entry name" value="MFS_1"/>
    <property type="match status" value="1"/>
</dbReference>
<accession>A0A336KE75</accession>
<comment type="catalytic activity">
    <reaction evidence="19">
        <text>L-glutamate(out) = L-glutamate(in)</text>
        <dbReference type="Rhea" id="RHEA:66336"/>
        <dbReference type="ChEBI" id="CHEBI:29985"/>
    </reaction>
    <physiologicalReaction direction="left-to-right" evidence="19">
        <dbReference type="Rhea" id="RHEA:66337"/>
    </physiologicalReaction>
</comment>
<dbReference type="GO" id="GO:0006820">
    <property type="term" value="P:monoatomic anion transport"/>
    <property type="evidence" value="ECO:0007669"/>
    <property type="project" value="TreeGrafter"/>
</dbReference>
<evidence type="ECO:0000256" key="18">
    <source>
        <dbReference type="ARBA" id="ARBA00051403"/>
    </source>
</evidence>
<evidence type="ECO:0000256" key="7">
    <source>
        <dbReference type="ARBA" id="ARBA00022692"/>
    </source>
</evidence>
<evidence type="ECO:0000256" key="10">
    <source>
        <dbReference type="ARBA" id="ARBA00023018"/>
    </source>
</evidence>
<gene>
    <name evidence="28" type="primary">CSON008318</name>
</gene>
<dbReference type="InterPro" id="IPR011701">
    <property type="entry name" value="MFS"/>
</dbReference>
<keyword evidence="10" id="KW-0770">Synapse</keyword>
<feature type="transmembrane region" description="Helical" evidence="26">
    <location>
        <begin position="434"/>
        <end position="452"/>
    </location>
</feature>
<comment type="catalytic activity">
    <reaction evidence="18">
        <text>N-acetyl-L-aspartyl-L-glutamate(out) = N-acetyl-L-aspartyl-L-glutamate(in)</text>
        <dbReference type="Rhea" id="RHEA:72599"/>
        <dbReference type="ChEBI" id="CHEBI:76931"/>
    </reaction>
    <physiologicalReaction direction="left-to-right" evidence="18">
        <dbReference type="Rhea" id="RHEA:72600"/>
    </physiologicalReaction>
</comment>
<feature type="transmembrane region" description="Helical" evidence="26">
    <location>
        <begin position="35"/>
        <end position="55"/>
    </location>
</feature>
<keyword evidence="14" id="KW-0968">Cytoplasmic vesicle</keyword>
<keyword evidence="13" id="KW-0458">Lysosome</keyword>
<keyword evidence="8" id="KW-0769">Symport</keyword>
<dbReference type="EMBL" id="UFQS01000315">
    <property type="protein sequence ID" value="SSX02757.1"/>
    <property type="molecule type" value="Genomic_DNA"/>
</dbReference>
<dbReference type="GO" id="GO:0046942">
    <property type="term" value="P:carboxylic acid transport"/>
    <property type="evidence" value="ECO:0007669"/>
    <property type="project" value="UniProtKB-ARBA"/>
</dbReference>
<organism evidence="28">
    <name type="scientific">Culicoides sonorensis</name>
    <name type="common">Biting midge</name>
    <dbReference type="NCBI Taxonomy" id="179676"/>
    <lineage>
        <taxon>Eukaryota</taxon>
        <taxon>Metazoa</taxon>
        <taxon>Ecdysozoa</taxon>
        <taxon>Arthropoda</taxon>
        <taxon>Hexapoda</taxon>
        <taxon>Insecta</taxon>
        <taxon>Pterygota</taxon>
        <taxon>Neoptera</taxon>
        <taxon>Endopterygota</taxon>
        <taxon>Diptera</taxon>
        <taxon>Nematocera</taxon>
        <taxon>Chironomoidea</taxon>
        <taxon>Ceratopogonidae</taxon>
        <taxon>Ceratopogoninae</taxon>
        <taxon>Culicoides</taxon>
        <taxon>Monoculicoides</taxon>
    </lineage>
</organism>
<reference evidence="28" key="1">
    <citation type="submission" date="2018-04" db="EMBL/GenBank/DDBJ databases">
        <authorList>
            <person name="Go L.Y."/>
            <person name="Mitchell J.A."/>
        </authorList>
    </citation>
    <scope>NUCLEOTIDE SEQUENCE</scope>
    <source>
        <tissue evidence="28">Whole organism</tissue>
    </source>
</reference>
<evidence type="ECO:0000256" key="25">
    <source>
        <dbReference type="ARBA" id="ARBA00081925"/>
    </source>
</evidence>
<dbReference type="OMA" id="IGAMCNP"/>
<feature type="transmembrane region" description="Helical" evidence="26">
    <location>
        <begin position="400"/>
        <end position="422"/>
    </location>
</feature>
<name>A0A336KE75_CULSO</name>
<dbReference type="AlphaFoldDB" id="A0A336KE75"/>
<dbReference type="PANTHER" id="PTHR11662">
    <property type="entry name" value="SOLUTE CARRIER FAMILY 17"/>
    <property type="match status" value="1"/>
</dbReference>
<dbReference type="PANTHER" id="PTHR11662:SF399">
    <property type="entry name" value="FI19708P1-RELATED"/>
    <property type="match status" value="1"/>
</dbReference>
<evidence type="ECO:0000256" key="9">
    <source>
        <dbReference type="ARBA" id="ARBA00022989"/>
    </source>
</evidence>
<comment type="catalytic activity">
    <reaction evidence="15">
        <text>2 nitrate(out) + H(+)(out) = 2 nitrate(in) + H(+)(in)</text>
        <dbReference type="Rhea" id="RHEA:71539"/>
        <dbReference type="ChEBI" id="CHEBI:15378"/>
        <dbReference type="ChEBI" id="CHEBI:17632"/>
    </reaction>
    <physiologicalReaction direction="left-to-right" evidence="15">
        <dbReference type="Rhea" id="RHEA:71540"/>
    </physiologicalReaction>
</comment>
<sequence length="488" mass="54656">MKKDNSTLEEQANYDEIEEKDKSHSIWLFWTQRRYILTFMLMMGSVIMFSLRSNLSVAIIQMTSNITDHNGNILKVADFDWNSKEQGIILSSFFYGSTITQIPGGILSKRVNGARLYGIAIGLTSILTILTPLAAHNLYTMVGIRTLMGLLLGVTFPVQMALISKWAPVKERAQMAMFVNSGLCYGTVIGLQFSGIICDYINWEFAFYIFGVAGLIWYVFWLVIIKETPEKDTKITEQEKRLILSSIGDQGKRDIKIPWMEILKSVPVWALIAAHFLHSWPSYMLMMHLPTFFSQIMDIQLSKTGFFSCVPFLINGVVGSFSGILSDKLLSKGNLTVIQTRKLFTCVSFVIQAIFLLGVTFFMTPIASMVMLSVEIAFSAFTLTGFWINFIDIAPQFTGIIVAISNTIATLSGIIAPTLTGFIVQNGVVEEWKIVFYISAGVCLLGAIMYGLMAEGDLQPWAVIAVEDERNSIEMEEKKEMISNKNES</sequence>
<dbReference type="InterPro" id="IPR020846">
    <property type="entry name" value="MFS_dom"/>
</dbReference>
<feature type="domain" description="Major facilitator superfamily (MFS) profile" evidence="27">
    <location>
        <begin position="37"/>
        <end position="458"/>
    </location>
</feature>
<keyword evidence="6" id="KW-1003">Cell membrane</keyword>
<evidence type="ECO:0000256" key="15">
    <source>
        <dbReference type="ARBA" id="ARBA00050101"/>
    </source>
</evidence>
<dbReference type="GO" id="GO:0015293">
    <property type="term" value="F:symporter activity"/>
    <property type="evidence" value="ECO:0007669"/>
    <property type="project" value="UniProtKB-KW"/>
</dbReference>
<reference evidence="29" key="2">
    <citation type="submission" date="2018-07" db="EMBL/GenBank/DDBJ databases">
        <authorList>
            <person name="Quirk P.G."/>
            <person name="Krulwich T.A."/>
        </authorList>
    </citation>
    <scope>NUCLEOTIDE SEQUENCE</scope>
</reference>
<feature type="transmembrane region" description="Helical" evidence="26">
    <location>
        <begin position="175"/>
        <end position="193"/>
    </location>
</feature>
<evidence type="ECO:0000256" key="20">
    <source>
        <dbReference type="ARBA" id="ARBA00051612"/>
    </source>
</evidence>
<evidence type="ECO:0000256" key="14">
    <source>
        <dbReference type="ARBA" id="ARBA00023329"/>
    </source>
</evidence>
<evidence type="ECO:0000259" key="27">
    <source>
        <dbReference type="PROSITE" id="PS50850"/>
    </source>
</evidence>
<feature type="transmembrane region" description="Helical" evidence="26">
    <location>
        <begin position="116"/>
        <end position="136"/>
    </location>
</feature>
<evidence type="ECO:0000256" key="21">
    <source>
        <dbReference type="ARBA" id="ARBA00056891"/>
    </source>
</evidence>
<dbReference type="PROSITE" id="PS50850">
    <property type="entry name" value="MFS"/>
    <property type="match status" value="1"/>
</dbReference>
<dbReference type="Gene3D" id="1.20.1250.20">
    <property type="entry name" value="MFS general substrate transporter like domains"/>
    <property type="match status" value="2"/>
</dbReference>
<protein>
    <recommendedName>
        <fullName evidence="22">Sialin</fullName>
    </recommendedName>
    <alternativeName>
        <fullName evidence="25">H(+)/nitrate cotransporter</fullName>
    </alternativeName>
    <alternativeName>
        <fullName evidence="23">H(+)/sialic acid cotransporter</fullName>
    </alternativeName>
    <alternativeName>
        <fullName evidence="24">Vesicular excitatory amino acid transporter</fullName>
    </alternativeName>
</protein>
<evidence type="ECO:0000256" key="3">
    <source>
        <dbReference type="ARBA" id="ARBA00004638"/>
    </source>
</evidence>
<evidence type="ECO:0000256" key="22">
    <source>
        <dbReference type="ARBA" id="ARBA00069713"/>
    </source>
</evidence>
<dbReference type="GO" id="GO:0030672">
    <property type="term" value="C:synaptic vesicle membrane"/>
    <property type="evidence" value="ECO:0007669"/>
    <property type="project" value="UniProtKB-SubCell"/>
</dbReference>
<feature type="transmembrane region" description="Helical" evidence="26">
    <location>
        <begin position="142"/>
        <end position="163"/>
    </location>
</feature>
<dbReference type="FunFam" id="1.20.1250.20:FF:000003">
    <property type="entry name" value="Solute carrier family 17 member 3"/>
    <property type="match status" value="1"/>
</dbReference>
<proteinExistence type="predicted"/>
<dbReference type="EMBL" id="UFQT01000315">
    <property type="protein sequence ID" value="SSX23129.1"/>
    <property type="molecule type" value="Genomic_DNA"/>
</dbReference>
<feature type="transmembrane region" description="Helical" evidence="26">
    <location>
        <begin position="205"/>
        <end position="225"/>
    </location>
</feature>
<keyword evidence="9 26" id="KW-1133">Transmembrane helix</keyword>
<comment type="subcellular location">
    <subcellularLocation>
        <location evidence="2">Basolateral cell membrane</location>
        <topology evidence="2">Multi-pass membrane protein</topology>
    </subcellularLocation>
    <subcellularLocation>
        <location evidence="3">Cytoplasmic vesicle</location>
        <location evidence="3">Secretory vesicle membrane</location>
        <topology evidence="3">Multi-pass membrane protein</topology>
    </subcellularLocation>
    <subcellularLocation>
        <location evidence="1">Cytoplasmic vesicle</location>
        <location evidence="1">Secretory vesicle</location>
        <location evidence="1">Synaptic vesicle membrane</location>
    </subcellularLocation>
    <subcellularLocation>
        <location evidence="4">Lysosome membrane</location>
    </subcellularLocation>
</comment>
<comment type="catalytic activity">
    <reaction evidence="20">
        <text>D-glucuronate(out) + H(+)(out) = D-glucuronate(in) + H(+)(in)</text>
        <dbReference type="Rhea" id="RHEA:72591"/>
        <dbReference type="ChEBI" id="CHEBI:15378"/>
        <dbReference type="ChEBI" id="CHEBI:58720"/>
    </reaction>
    <physiologicalReaction direction="left-to-right" evidence="20">
        <dbReference type="Rhea" id="RHEA:72592"/>
    </physiologicalReaction>
</comment>
<dbReference type="CDD" id="cd17318">
    <property type="entry name" value="MFS_SLC17"/>
    <property type="match status" value="1"/>
</dbReference>
<comment type="catalytic activity">
    <reaction evidence="17">
        <text>N-acetylneuraminate(in) + H(+)(in) = N-acetylneuraminate(out) + H(+)(out)</text>
        <dbReference type="Rhea" id="RHEA:28987"/>
        <dbReference type="ChEBI" id="CHEBI:15378"/>
        <dbReference type="ChEBI" id="CHEBI:35418"/>
    </reaction>
    <physiologicalReaction direction="right-to-left" evidence="17">
        <dbReference type="Rhea" id="RHEA:28989"/>
    </physiologicalReaction>
</comment>
<feature type="transmembrane region" description="Helical" evidence="26">
    <location>
        <begin position="343"/>
        <end position="363"/>
    </location>
</feature>
<evidence type="ECO:0000256" key="16">
    <source>
        <dbReference type="ARBA" id="ARBA00050554"/>
    </source>
</evidence>
<dbReference type="FunFam" id="1.20.1250.20:FF:000067">
    <property type="entry name" value="sialin isoform X2"/>
    <property type="match status" value="1"/>
</dbReference>